<sequence length="301" mass="32263">MLLYSFLAFAICFFASARADFEDAQVVLDLSTANSTQSAPHWVVYADQYQSGVTGPPAASALEVQGAWDKAYEWTTLTADERTAIKADYAAAGIKLLVSVFGSTDVPTTSGANPNATAATMAAWVIEYGLDGIDVDYEDFAAMNSGTAEEWLISFTTALRASLPKDKYIVTHARELFTPNSYVGGGYTKINQEVGDLINWYNIQGSTEYADCDGLLATSSNTWPETAMFEIANNGVDLSKLVIGKPATASDATNGYMNASMLATCLETAKKSGWAGGAMAWQYPNADASWISTVRSLSWPV</sequence>
<evidence type="ECO:0000256" key="5">
    <source>
        <dbReference type="ARBA" id="ARBA00023295"/>
    </source>
</evidence>
<dbReference type="GO" id="GO:0000272">
    <property type="term" value="P:polysaccharide catabolic process"/>
    <property type="evidence" value="ECO:0007669"/>
    <property type="project" value="UniProtKB-KW"/>
</dbReference>
<keyword evidence="2 9" id="KW-0378">Hydrolase</keyword>
<dbReference type="InterPro" id="IPR017853">
    <property type="entry name" value="GH"/>
</dbReference>
<dbReference type="PROSITE" id="PS01095">
    <property type="entry name" value="GH18_1"/>
    <property type="match status" value="1"/>
</dbReference>
<feature type="chain" id="PRO_5013884117" evidence="7">
    <location>
        <begin position="20"/>
        <end position="301"/>
    </location>
</feature>
<dbReference type="Gene3D" id="3.20.20.80">
    <property type="entry name" value="Glycosidases"/>
    <property type="match status" value="1"/>
</dbReference>
<reference evidence="10" key="1">
    <citation type="journal article" date="2017" name="Nat. Ecol. Evol.">
        <title>Genome expansion and lineage-specific genetic innovations in the forest pathogenic fungi Armillaria.</title>
        <authorList>
            <person name="Sipos G."/>
            <person name="Prasanna A.N."/>
            <person name="Walter M.C."/>
            <person name="O'Connor E."/>
            <person name="Balint B."/>
            <person name="Krizsan K."/>
            <person name="Kiss B."/>
            <person name="Hess J."/>
            <person name="Varga T."/>
            <person name="Slot J."/>
            <person name="Riley R."/>
            <person name="Boka B."/>
            <person name="Rigling D."/>
            <person name="Barry K."/>
            <person name="Lee J."/>
            <person name="Mihaltcheva S."/>
            <person name="LaButti K."/>
            <person name="Lipzen A."/>
            <person name="Waldron R."/>
            <person name="Moloney N.M."/>
            <person name="Sperisen C."/>
            <person name="Kredics L."/>
            <person name="Vagvoelgyi C."/>
            <person name="Patrignani A."/>
            <person name="Fitzpatrick D."/>
            <person name="Nagy I."/>
            <person name="Doyle S."/>
            <person name="Anderson J.B."/>
            <person name="Grigoriev I.V."/>
            <person name="Gueldener U."/>
            <person name="Muensterkoetter M."/>
            <person name="Nagy L.G."/>
        </authorList>
    </citation>
    <scope>NUCLEOTIDE SEQUENCE [LARGE SCALE GENOMIC DNA]</scope>
    <source>
        <strain evidence="10">28-4</strain>
    </source>
</reference>
<accession>A0A2H3CET6</accession>
<evidence type="ECO:0000256" key="1">
    <source>
        <dbReference type="ARBA" id="ARBA00000822"/>
    </source>
</evidence>
<keyword evidence="6" id="KW-0624">Polysaccharide degradation</keyword>
<dbReference type="PROSITE" id="PS51910">
    <property type="entry name" value="GH18_2"/>
    <property type="match status" value="1"/>
</dbReference>
<dbReference type="AlphaFoldDB" id="A0A2H3CET6"/>
<keyword evidence="5" id="KW-0326">Glycosidase</keyword>
<dbReference type="SUPFAM" id="SSF51445">
    <property type="entry name" value="(Trans)glycosidases"/>
    <property type="match status" value="1"/>
</dbReference>
<keyword evidence="3" id="KW-0146">Chitin degradation</keyword>
<dbReference type="Proteomes" id="UP000218334">
    <property type="component" value="Unassembled WGS sequence"/>
</dbReference>
<name>A0A2H3CET6_9AGAR</name>
<proteinExistence type="predicted"/>
<evidence type="ECO:0000313" key="10">
    <source>
        <dbReference type="Proteomes" id="UP000218334"/>
    </source>
</evidence>
<evidence type="ECO:0000256" key="4">
    <source>
        <dbReference type="ARBA" id="ARBA00023277"/>
    </source>
</evidence>
<evidence type="ECO:0000259" key="8">
    <source>
        <dbReference type="PROSITE" id="PS51910"/>
    </source>
</evidence>
<evidence type="ECO:0000256" key="3">
    <source>
        <dbReference type="ARBA" id="ARBA00023024"/>
    </source>
</evidence>
<evidence type="ECO:0000313" key="9">
    <source>
        <dbReference type="EMBL" id="PBK75287.1"/>
    </source>
</evidence>
<keyword evidence="4" id="KW-0119">Carbohydrate metabolism</keyword>
<evidence type="ECO:0000256" key="6">
    <source>
        <dbReference type="ARBA" id="ARBA00023326"/>
    </source>
</evidence>
<gene>
    <name evidence="9" type="ORF">ARMSODRAFT_986101</name>
</gene>
<dbReference type="GO" id="GO:0008843">
    <property type="term" value="F:endochitinase activity"/>
    <property type="evidence" value="ECO:0007669"/>
    <property type="project" value="UniProtKB-EC"/>
</dbReference>
<dbReference type="InterPro" id="IPR001223">
    <property type="entry name" value="Glyco_hydro18_cat"/>
</dbReference>
<feature type="signal peptide" evidence="7">
    <location>
        <begin position="1"/>
        <end position="19"/>
    </location>
</feature>
<evidence type="ECO:0000256" key="2">
    <source>
        <dbReference type="ARBA" id="ARBA00022801"/>
    </source>
</evidence>
<protein>
    <submittedName>
        <fullName evidence="9">Glycoside hydrolase family 18 protein</fullName>
    </submittedName>
</protein>
<dbReference type="InterPro" id="IPR001579">
    <property type="entry name" value="Glyco_hydro_18_chit_AS"/>
</dbReference>
<dbReference type="GO" id="GO:0006032">
    <property type="term" value="P:chitin catabolic process"/>
    <property type="evidence" value="ECO:0007669"/>
    <property type="project" value="UniProtKB-KW"/>
</dbReference>
<evidence type="ECO:0000256" key="7">
    <source>
        <dbReference type="SAM" id="SignalP"/>
    </source>
</evidence>
<dbReference type="EMBL" id="KZ293418">
    <property type="protein sequence ID" value="PBK75287.1"/>
    <property type="molecule type" value="Genomic_DNA"/>
</dbReference>
<comment type="catalytic activity">
    <reaction evidence="1">
        <text>Random endo-hydrolysis of N-acetyl-beta-D-glucosaminide (1-&gt;4)-beta-linkages in chitin and chitodextrins.</text>
        <dbReference type="EC" id="3.2.1.14"/>
    </reaction>
</comment>
<keyword evidence="7" id="KW-0732">Signal</keyword>
<organism evidence="9 10">
    <name type="scientific">Armillaria solidipes</name>
    <dbReference type="NCBI Taxonomy" id="1076256"/>
    <lineage>
        <taxon>Eukaryota</taxon>
        <taxon>Fungi</taxon>
        <taxon>Dikarya</taxon>
        <taxon>Basidiomycota</taxon>
        <taxon>Agaricomycotina</taxon>
        <taxon>Agaricomycetes</taxon>
        <taxon>Agaricomycetidae</taxon>
        <taxon>Agaricales</taxon>
        <taxon>Marasmiineae</taxon>
        <taxon>Physalacriaceae</taxon>
        <taxon>Armillaria</taxon>
    </lineage>
</organism>
<keyword evidence="10" id="KW-1185">Reference proteome</keyword>
<feature type="domain" description="GH18" evidence="8">
    <location>
        <begin position="1"/>
        <end position="301"/>
    </location>
</feature>
<dbReference type="CDD" id="cd00598">
    <property type="entry name" value="GH18_chitinase-like"/>
    <property type="match status" value="1"/>
</dbReference>